<keyword evidence="1" id="KW-0547">Nucleotide-binding</keyword>
<dbReference type="InterPro" id="IPR001245">
    <property type="entry name" value="Ser-Thr/Tyr_kinase_cat_dom"/>
</dbReference>
<evidence type="ECO:0000313" key="4">
    <source>
        <dbReference type="EMBL" id="KDQ15687.1"/>
    </source>
</evidence>
<gene>
    <name evidence="4" type="ORF">BOTBODRAFT_173766</name>
</gene>
<accession>A0A067MUX9</accession>
<keyword evidence="2" id="KW-0067">ATP-binding</keyword>
<dbReference type="STRING" id="930990.A0A067MUX9"/>
<sequence>MATDRWATDQDDEGADKALERLSSHHIHPVLLDFLEDVDTAEGGYGVVRRARLHHVDVPLDDKVTFKLITQDEKHYVVPAERPKLEKLVSTFFPQYKQHLVTHSEDVAVKGLMFFSHVALSRMKRRFVREILVWLQFDHPNVLPLLGFHLDFRQSIAWFVSPWGTYGSISDYVAKKDPKISSDEVLRLLEGTAKGLAYLHNHNPTVCHGDIKAANVLVGSKRQALLCDFGLATMVDGESAGLQTSYSFKGSIRWCSRELLDTGQRTGSSDIWAWGFLVYEVITGKVPFQDVPGQVAVMRRILDGELPTAKETPEFDGAAPLWDLVQWCWSAEPGDRPTINECLLTLQPLLKARHS</sequence>
<evidence type="ECO:0000313" key="5">
    <source>
        <dbReference type="Proteomes" id="UP000027195"/>
    </source>
</evidence>
<dbReference type="Gene3D" id="1.10.510.10">
    <property type="entry name" value="Transferase(Phosphotransferase) domain 1"/>
    <property type="match status" value="1"/>
</dbReference>
<dbReference type="PANTHER" id="PTHR44329:SF298">
    <property type="entry name" value="MIXED LINEAGE KINASE DOMAIN-LIKE PROTEIN"/>
    <property type="match status" value="1"/>
</dbReference>
<reference evidence="5" key="1">
    <citation type="journal article" date="2014" name="Proc. Natl. Acad. Sci. U.S.A.">
        <title>Extensive sampling of basidiomycete genomes demonstrates inadequacy of the white-rot/brown-rot paradigm for wood decay fungi.</title>
        <authorList>
            <person name="Riley R."/>
            <person name="Salamov A.A."/>
            <person name="Brown D.W."/>
            <person name="Nagy L.G."/>
            <person name="Floudas D."/>
            <person name="Held B.W."/>
            <person name="Levasseur A."/>
            <person name="Lombard V."/>
            <person name="Morin E."/>
            <person name="Otillar R."/>
            <person name="Lindquist E.A."/>
            <person name="Sun H."/>
            <person name="LaButti K.M."/>
            <person name="Schmutz J."/>
            <person name="Jabbour D."/>
            <person name="Luo H."/>
            <person name="Baker S.E."/>
            <person name="Pisabarro A.G."/>
            <person name="Walton J.D."/>
            <person name="Blanchette R.A."/>
            <person name="Henrissat B."/>
            <person name="Martin F."/>
            <person name="Cullen D."/>
            <person name="Hibbett D.S."/>
            <person name="Grigoriev I.V."/>
        </authorList>
    </citation>
    <scope>NUCLEOTIDE SEQUENCE [LARGE SCALE GENOMIC DNA]</scope>
    <source>
        <strain evidence="5">FD-172 SS1</strain>
    </source>
</reference>
<dbReference type="SUPFAM" id="SSF56112">
    <property type="entry name" value="Protein kinase-like (PK-like)"/>
    <property type="match status" value="1"/>
</dbReference>
<dbReference type="PANTHER" id="PTHR44329">
    <property type="entry name" value="SERINE/THREONINE-PROTEIN KINASE TNNI3K-RELATED"/>
    <property type="match status" value="1"/>
</dbReference>
<dbReference type="InterPro" id="IPR051681">
    <property type="entry name" value="Ser/Thr_Kinases-Pseudokinases"/>
</dbReference>
<dbReference type="PROSITE" id="PS00108">
    <property type="entry name" value="PROTEIN_KINASE_ST"/>
    <property type="match status" value="1"/>
</dbReference>
<dbReference type="CDD" id="cd14014">
    <property type="entry name" value="STKc_PknB_like"/>
    <property type="match status" value="1"/>
</dbReference>
<dbReference type="GO" id="GO:0004674">
    <property type="term" value="F:protein serine/threonine kinase activity"/>
    <property type="evidence" value="ECO:0007669"/>
    <property type="project" value="TreeGrafter"/>
</dbReference>
<proteinExistence type="predicted"/>
<dbReference type="AlphaFoldDB" id="A0A067MUX9"/>
<dbReference type="Proteomes" id="UP000027195">
    <property type="component" value="Unassembled WGS sequence"/>
</dbReference>
<dbReference type="InterPro" id="IPR008271">
    <property type="entry name" value="Ser/Thr_kinase_AS"/>
</dbReference>
<dbReference type="InParanoid" id="A0A067MUX9"/>
<dbReference type="InterPro" id="IPR000719">
    <property type="entry name" value="Prot_kinase_dom"/>
</dbReference>
<dbReference type="SMART" id="SM00220">
    <property type="entry name" value="S_TKc"/>
    <property type="match status" value="1"/>
</dbReference>
<dbReference type="InterPro" id="IPR011009">
    <property type="entry name" value="Kinase-like_dom_sf"/>
</dbReference>
<keyword evidence="5" id="KW-1185">Reference proteome</keyword>
<organism evidence="4 5">
    <name type="scientific">Botryobasidium botryosum (strain FD-172 SS1)</name>
    <dbReference type="NCBI Taxonomy" id="930990"/>
    <lineage>
        <taxon>Eukaryota</taxon>
        <taxon>Fungi</taxon>
        <taxon>Dikarya</taxon>
        <taxon>Basidiomycota</taxon>
        <taxon>Agaricomycotina</taxon>
        <taxon>Agaricomycetes</taxon>
        <taxon>Cantharellales</taxon>
        <taxon>Botryobasidiaceae</taxon>
        <taxon>Botryobasidium</taxon>
    </lineage>
</organism>
<dbReference type="HOGENOM" id="CLU_000288_7_18_1"/>
<dbReference type="PROSITE" id="PS50011">
    <property type="entry name" value="PROTEIN_KINASE_DOM"/>
    <property type="match status" value="1"/>
</dbReference>
<dbReference type="GO" id="GO:0005524">
    <property type="term" value="F:ATP binding"/>
    <property type="evidence" value="ECO:0007669"/>
    <property type="project" value="UniProtKB-KW"/>
</dbReference>
<dbReference type="EMBL" id="KL198031">
    <property type="protein sequence ID" value="KDQ15687.1"/>
    <property type="molecule type" value="Genomic_DNA"/>
</dbReference>
<name>A0A067MUX9_BOTB1</name>
<evidence type="ECO:0000256" key="1">
    <source>
        <dbReference type="ARBA" id="ARBA00022741"/>
    </source>
</evidence>
<evidence type="ECO:0000259" key="3">
    <source>
        <dbReference type="PROSITE" id="PS50011"/>
    </source>
</evidence>
<dbReference type="OrthoDB" id="346907at2759"/>
<evidence type="ECO:0000256" key="2">
    <source>
        <dbReference type="ARBA" id="ARBA00022840"/>
    </source>
</evidence>
<feature type="domain" description="Protein kinase" evidence="3">
    <location>
        <begin position="34"/>
        <end position="350"/>
    </location>
</feature>
<dbReference type="Pfam" id="PF07714">
    <property type="entry name" value="PK_Tyr_Ser-Thr"/>
    <property type="match status" value="1"/>
</dbReference>
<protein>
    <recommendedName>
        <fullName evidence="3">Protein kinase domain-containing protein</fullName>
    </recommendedName>
</protein>